<dbReference type="Proteomes" id="UP000053372">
    <property type="component" value="Unassembled WGS sequence"/>
</dbReference>
<reference evidence="1 2" key="1">
    <citation type="journal article" date="2015" name="Genome Announc.">
        <title>Draft Genome of the Euendolithic (true boring) Cyanobacterium Mastigocoleus testarum strain BC008.</title>
        <authorList>
            <person name="Guida B.S."/>
            <person name="Garcia-Pichel F."/>
        </authorList>
    </citation>
    <scope>NUCLEOTIDE SEQUENCE [LARGE SCALE GENOMIC DNA]</scope>
    <source>
        <strain evidence="1 2">BC008</strain>
    </source>
</reference>
<dbReference type="RefSeq" id="WP_027841419.1">
    <property type="nucleotide sequence ID" value="NZ_LMTZ01000024.1"/>
</dbReference>
<dbReference type="PANTHER" id="PTHR16469">
    <property type="entry name" value="UBIQUITIN-ASSOCIATED AND SH3 DOMAIN-CONTAINING BA-RELATED"/>
    <property type="match status" value="1"/>
</dbReference>
<organism evidence="1 2">
    <name type="scientific">Mastigocoleus testarum BC008</name>
    <dbReference type="NCBI Taxonomy" id="371196"/>
    <lineage>
        <taxon>Bacteria</taxon>
        <taxon>Bacillati</taxon>
        <taxon>Cyanobacteriota</taxon>
        <taxon>Cyanophyceae</taxon>
        <taxon>Nostocales</taxon>
        <taxon>Hapalosiphonaceae</taxon>
        <taxon>Mastigocoleus</taxon>
    </lineage>
</organism>
<dbReference type="InterPro" id="IPR029033">
    <property type="entry name" value="His_PPase_superfam"/>
</dbReference>
<protein>
    <submittedName>
        <fullName evidence="1">Phosphoglycerate mutase</fullName>
    </submittedName>
</protein>
<name>A0A0V7ZY30_9CYAN</name>
<dbReference type="InterPro" id="IPR051710">
    <property type="entry name" value="Phosphatase_SH3-domain"/>
</dbReference>
<evidence type="ECO:0000313" key="2">
    <source>
        <dbReference type="Proteomes" id="UP000053372"/>
    </source>
</evidence>
<evidence type="ECO:0000313" key="1">
    <source>
        <dbReference type="EMBL" id="KST69450.1"/>
    </source>
</evidence>
<dbReference type="AlphaFoldDB" id="A0A0V7ZY30"/>
<sequence>MSQIVWIARHANRLDFVNPDWFLTAERRYDPPLSNDGFVQASQLAQRLKREKISHIFASPFLRTVQTAHAVAEVLDLPIYLETGLSEWLNPDWMTEEPKKHSLAELFKLFPRIDISYTPRIAAKYPETKHQVRQRSGQTARCLVQECSPDNILMVAHGASVLGAAMGLVGDIAISEVKASLCSLVKVVRQEGQWLLELKGDTSHLTNVEEVVRFN</sequence>
<dbReference type="CDD" id="cd07067">
    <property type="entry name" value="HP_PGM_like"/>
    <property type="match status" value="1"/>
</dbReference>
<proteinExistence type="predicted"/>
<dbReference type="SMART" id="SM00855">
    <property type="entry name" value="PGAM"/>
    <property type="match status" value="1"/>
</dbReference>
<comment type="caution">
    <text evidence="1">The sequence shown here is derived from an EMBL/GenBank/DDBJ whole genome shotgun (WGS) entry which is preliminary data.</text>
</comment>
<dbReference type="SUPFAM" id="SSF53254">
    <property type="entry name" value="Phosphoglycerate mutase-like"/>
    <property type="match status" value="1"/>
</dbReference>
<dbReference type="Gene3D" id="3.40.50.1240">
    <property type="entry name" value="Phosphoglycerate mutase-like"/>
    <property type="match status" value="1"/>
</dbReference>
<dbReference type="EMBL" id="LMTZ01000024">
    <property type="protein sequence ID" value="KST69450.1"/>
    <property type="molecule type" value="Genomic_DNA"/>
</dbReference>
<dbReference type="PANTHER" id="PTHR16469:SF51">
    <property type="entry name" value="TRANSCRIPTION FACTOR TAU 55 KDA SUBUNIT"/>
    <property type="match status" value="1"/>
</dbReference>
<dbReference type="OrthoDB" id="9782128at2"/>
<keyword evidence="2" id="KW-1185">Reference proteome</keyword>
<accession>A0A0V7ZY30</accession>
<dbReference type="Pfam" id="PF00300">
    <property type="entry name" value="His_Phos_1"/>
    <property type="match status" value="1"/>
</dbReference>
<dbReference type="InterPro" id="IPR013078">
    <property type="entry name" value="His_Pase_superF_clade-1"/>
</dbReference>
<gene>
    <name evidence="1" type="ORF">BC008_35610</name>
</gene>